<evidence type="ECO:0000313" key="2">
    <source>
        <dbReference type="EMBL" id="EOD66063.1"/>
    </source>
</evidence>
<evidence type="ECO:0000313" key="3">
    <source>
        <dbReference type="Proteomes" id="UP000014139"/>
    </source>
</evidence>
<accession>R1G3J9</accession>
<proteinExistence type="predicted"/>
<protein>
    <submittedName>
        <fullName evidence="2">Uncharacterized protein</fullName>
    </submittedName>
</protein>
<dbReference type="EMBL" id="AOUO01000343">
    <property type="protein sequence ID" value="EOD66063.1"/>
    <property type="molecule type" value="Genomic_DNA"/>
</dbReference>
<sequence>MTVAGPGSPGGSGGRTARHVIGANPCASSTADASASRLGQVSVHAESGPAGVPRSRSRHAPS</sequence>
<reference evidence="2 3" key="1">
    <citation type="submission" date="2013-02" db="EMBL/GenBank/DDBJ databases">
        <title>Draft genome sequence of Amycolatopsis vancoresmycina strain DSM 44592T.</title>
        <authorList>
            <person name="Kumar S."/>
            <person name="Kaur N."/>
            <person name="Kaur C."/>
            <person name="Raghava G.P.S."/>
            <person name="Mayilraj S."/>
        </authorList>
    </citation>
    <scope>NUCLEOTIDE SEQUENCE [LARGE SCALE GENOMIC DNA]</scope>
    <source>
        <strain evidence="2 3">DSM 44592</strain>
    </source>
</reference>
<feature type="region of interest" description="Disordered" evidence="1">
    <location>
        <begin position="1"/>
        <end position="62"/>
    </location>
</feature>
<feature type="non-terminal residue" evidence="2">
    <location>
        <position position="62"/>
    </location>
</feature>
<dbReference type="Proteomes" id="UP000014139">
    <property type="component" value="Unassembled WGS sequence"/>
</dbReference>
<comment type="caution">
    <text evidence="2">The sequence shown here is derived from an EMBL/GenBank/DDBJ whole genome shotgun (WGS) entry which is preliminary data.</text>
</comment>
<dbReference type="AlphaFoldDB" id="R1G3J9"/>
<gene>
    <name evidence="2" type="ORF">H480_23442</name>
</gene>
<dbReference type="RefSeq" id="WP_003093987.1">
    <property type="nucleotide sequence ID" value="NZ_AOUO01000343.1"/>
</dbReference>
<keyword evidence="3" id="KW-1185">Reference proteome</keyword>
<organism evidence="2 3">
    <name type="scientific">Amycolatopsis vancoresmycina DSM 44592</name>
    <dbReference type="NCBI Taxonomy" id="1292037"/>
    <lineage>
        <taxon>Bacteria</taxon>
        <taxon>Bacillati</taxon>
        <taxon>Actinomycetota</taxon>
        <taxon>Actinomycetes</taxon>
        <taxon>Pseudonocardiales</taxon>
        <taxon>Pseudonocardiaceae</taxon>
        <taxon>Amycolatopsis</taxon>
    </lineage>
</organism>
<feature type="compositionally biased region" description="Polar residues" evidence="1">
    <location>
        <begin position="26"/>
        <end position="39"/>
    </location>
</feature>
<evidence type="ECO:0000256" key="1">
    <source>
        <dbReference type="SAM" id="MobiDB-lite"/>
    </source>
</evidence>
<name>R1G3J9_9PSEU</name>